<dbReference type="PROSITE" id="PS50006">
    <property type="entry name" value="FHA_DOMAIN"/>
    <property type="match status" value="1"/>
</dbReference>
<dbReference type="Pfam" id="PF01580">
    <property type="entry name" value="FtsK_SpoIIIE"/>
    <property type="match status" value="1"/>
</dbReference>
<feature type="domain" description="FtsK" evidence="7">
    <location>
        <begin position="589"/>
        <end position="779"/>
    </location>
</feature>
<evidence type="ECO:0000259" key="6">
    <source>
        <dbReference type="PROSITE" id="PS50006"/>
    </source>
</evidence>
<evidence type="ECO:0000256" key="5">
    <source>
        <dbReference type="SAM" id="MobiDB-lite"/>
    </source>
</evidence>
<comment type="caution">
    <text evidence="8">The sequence shown here is derived from an EMBL/GenBank/DDBJ whole genome shotgun (WGS) entry which is preliminary data.</text>
</comment>
<keyword evidence="3 4" id="KW-0067">ATP-binding</keyword>
<keyword evidence="9" id="KW-1185">Reference proteome</keyword>
<dbReference type="PANTHER" id="PTHR22683">
    <property type="entry name" value="SPORULATION PROTEIN RELATED"/>
    <property type="match status" value="1"/>
</dbReference>
<feature type="binding site" evidence="4">
    <location>
        <begin position="607"/>
        <end position="614"/>
    </location>
    <ligand>
        <name>ATP</name>
        <dbReference type="ChEBI" id="CHEBI:30616"/>
    </ligand>
</feature>
<dbReference type="InterPro" id="IPR002543">
    <property type="entry name" value="FtsK_dom"/>
</dbReference>
<evidence type="ECO:0000256" key="1">
    <source>
        <dbReference type="ARBA" id="ARBA00022553"/>
    </source>
</evidence>
<dbReference type="EMBL" id="JAKFHA010000069">
    <property type="protein sequence ID" value="MCF2533967.1"/>
    <property type="molecule type" value="Genomic_DNA"/>
</dbReference>
<dbReference type="InterPro" id="IPR050206">
    <property type="entry name" value="FtsK/SpoIIIE/SftA"/>
</dbReference>
<dbReference type="Gene3D" id="3.40.50.300">
    <property type="entry name" value="P-loop containing nucleotide triphosphate hydrolases"/>
    <property type="match status" value="2"/>
</dbReference>
<dbReference type="InterPro" id="IPR027417">
    <property type="entry name" value="P-loop_NTPase"/>
</dbReference>
<dbReference type="Gene3D" id="2.60.200.20">
    <property type="match status" value="1"/>
</dbReference>
<proteinExistence type="predicted"/>
<keyword evidence="2 4" id="KW-0547">Nucleotide-binding</keyword>
<evidence type="ECO:0000256" key="2">
    <source>
        <dbReference type="ARBA" id="ARBA00022741"/>
    </source>
</evidence>
<dbReference type="CDD" id="cd00060">
    <property type="entry name" value="FHA"/>
    <property type="match status" value="1"/>
</dbReference>
<feature type="compositionally biased region" description="Low complexity" evidence="5">
    <location>
        <begin position="842"/>
        <end position="854"/>
    </location>
</feature>
<accession>A0AA41QBX8</accession>
<sequence>MQIRLTVLGSRGEGPGADVLVTAPTGTTFGAVAGALRSTSGTDGQRFWVGDTRLADNTPLGRPPLVDGALVTVGGPGPASPAIGSPELRVVGGPDAGGVHLLRQGTVRIGRAPEAEIRLGDPDLSRLHAELTITPGAGGRLAVADLGSTNGTSLDGMPVGRDAVRLAPGSLLRLGETTVAAVLPLPYDADPPAAPDAPRPDGLGHVVLPRQPRQPSAPVEPVRIDLPDEPAARRLGFAGRRRAVAAERAALEDQARLAVVEEVRRRRVQSPDLAALLLAALDAGAAERGRPAVPVRMWERHGDPGDRLAVRLGTGDIPSEVTVADQEGVRRLTAFDAPVTVPLRDAVLGLAGPRPRLLGLARSVVAQLAALHGPHDLELVLLCADPAAAPDWAWLRWLPHLRPADGQDCRLLVGLTRDQVLARTGELLDRVDRFDKSERPARIRRRTVVVMDGAGSLTARPELVRLLAEGPAAGVHALCLDDRAEELPLQCAVIGRVTGEVGTRLSLVGPGTARIEDIVADAVSPAWADRFARAVAPLREAVTRTVSPLPESVRLLDLLGFDLMTPAKVLGSWREAGRSARGVLGADVRGAVTVDLDTDGPHMVIGGAAGAGKTEMLTALITSLAVANRPDQLGVVLLRGLPLDPEAAPDGLAGCAELPHTIGYLDEPDAPRTADAMTALHAELARREELLHGTTFAAYRDAQRMPMPRILVAVDDIDRLAREFPGFAKGLADLVHRGGPLGVHLAVATGQPSLASAVEATAEADLRVALRVDDDAASRALIHIEDASTLDDEYPGRALIRGADGAVHMFQTGRVTGRMPRTATLRPTAVRQDWTDMGGPAGRRTAPAAPGRAPIGPTDLALLVGTLRRAADQSGTEAPARLW</sequence>
<evidence type="ECO:0000313" key="8">
    <source>
        <dbReference type="EMBL" id="MCF2533967.1"/>
    </source>
</evidence>
<reference evidence="8" key="1">
    <citation type="submission" date="2022-01" db="EMBL/GenBank/DDBJ databases">
        <title>Genome-Based Taxonomic Classification of the Phylum Actinobacteria.</title>
        <authorList>
            <person name="Gao Y."/>
        </authorList>
    </citation>
    <scope>NUCLEOTIDE SEQUENCE</scope>
    <source>
        <strain evidence="8">KLBMP 8922</strain>
    </source>
</reference>
<dbReference type="SMART" id="SM00240">
    <property type="entry name" value="FHA"/>
    <property type="match status" value="1"/>
</dbReference>
<dbReference type="SUPFAM" id="SSF52540">
    <property type="entry name" value="P-loop containing nucleoside triphosphate hydrolases"/>
    <property type="match status" value="1"/>
</dbReference>
<evidence type="ECO:0000256" key="3">
    <source>
        <dbReference type="ARBA" id="ARBA00022840"/>
    </source>
</evidence>
<dbReference type="GO" id="GO:0003677">
    <property type="term" value="F:DNA binding"/>
    <property type="evidence" value="ECO:0007669"/>
    <property type="project" value="InterPro"/>
</dbReference>
<dbReference type="AlphaFoldDB" id="A0AA41QBX8"/>
<dbReference type="InterPro" id="IPR000253">
    <property type="entry name" value="FHA_dom"/>
</dbReference>
<feature type="domain" description="FHA" evidence="6">
    <location>
        <begin position="107"/>
        <end position="159"/>
    </location>
</feature>
<dbReference type="GO" id="GO:0005524">
    <property type="term" value="F:ATP binding"/>
    <property type="evidence" value="ECO:0007669"/>
    <property type="project" value="UniProtKB-UniRule"/>
</dbReference>
<evidence type="ECO:0000256" key="4">
    <source>
        <dbReference type="PROSITE-ProRule" id="PRU00289"/>
    </source>
</evidence>
<protein>
    <submittedName>
        <fullName evidence="8">FHA domain-containing protein</fullName>
    </submittedName>
</protein>
<dbReference type="SUPFAM" id="SSF49879">
    <property type="entry name" value="SMAD/FHA domain"/>
    <property type="match status" value="1"/>
</dbReference>
<name>A0AA41QBX8_9ACTN</name>
<evidence type="ECO:0000259" key="7">
    <source>
        <dbReference type="PROSITE" id="PS50901"/>
    </source>
</evidence>
<keyword evidence="1" id="KW-0597">Phosphoprotein</keyword>
<dbReference type="Proteomes" id="UP001165378">
    <property type="component" value="Unassembled WGS sequence"/>
</dbReference>
<feature type="region of interest" description="Disordered" evidence="5">
    <location>
        <begin position="833"/>
        <end position="854"/>
    </location>
</feature>
<dbReference type="Pfam" id="PF00498">
    <property type="entry name" value="FHA"/>
    <property type="match status" value="1"/>
</dbReference>
<dbReference type="RefSeq" id="WP_235058760.1">
    <property type="nucleotide sequence ID" value="NZ_JAKFHA010000069.1"/>
</dbReference>
<dbReference type="PANTHER" id="PTHR22683:SF1">
    <property type="entry name" value="TYPE VII SECRETION SYSTEM PROTEIN ESSC"/>
    <property type="match status" value="1"/>
</dbReference>
<dbReference type="InterPro" id="IPR008984">
    <property type="entry name" value="SMAD_FHA_dom_sf"/>
</dbReference>
<gene>
    <name evidence="8" type="ORF">LZ495_43045</name>
</gene>
<organism evidence="8 9">
    <name type="scientific">Yinghuangia soli</name>
    <dbReference type="NCBI Taxonomy" id="2908204"/>
    <lineage>
        <taxon>Bacteria</taxon>
        <taxon>Bacillati</taxon>
        <taxon>Actinomycetota</taxon>
        <taxon>Actinomycetes</taxon>
        <taxon>Kitasatosporales</taxon>
        <taxon>Streptomycetaceae</taxon>
        <taxon>Yinghuangia</taxon>
    </lineage>
</organism>
<evidence type="ECO:0000313" key="9">
    <source>
        <dbReference type="Proteomes" id="UP001165378"/>
    </source>
</evidence>
<dbReference type="PROSITE" id="PS50901">
    <property type="entry name" value="FTSK"/>
    <property type="match status" value="1"/>
</dbReference>